<evidence type="ECO:0000313" key="15">
    <source>
        <dbReference type="EMBL" id="EMD31245.1"/>
    </source>
</evidence>
<dbReference type="InterPro" id="IPR001128">
    <property type="entry name" value="Cyt_P450"/>
</dbReference>
<dbReference type="HOGENOM" id="CLU_001570_2_3_1"/>
<organism evidence="15 16">
    <name type="scientific">Ceriporiopsis subvermispora (strain B)</name>
    <name type="common">White-rot fungus</name>
    <name type="synonym">Gelatoporia subvermispora</name>
    <dbReference type="NCBI Taxonomy" id="914234"/>
    <lineage>
        <taxon>Eukaryota</taxon>
        <taxon>Fungi</taxon>
        <taxon>Dikarya</taxon>
        <taxon>Basidiomycota</taxon>
        <taxon>Agaricomycotina</taxon>
        <taxon>Agaricomycetes</taxon>
        <taxon>Polyporales</taxon>
        <taxon>Gelatoporiaceae</taxon>
        <taxon>Gelatoporia</taxon>
    </lineage>
</organism>
<dbReference type="GO" id="GO:0016705">
    <property type="term" value="F:oxidoreductase activity, acting on paired donors, with incorporation or reduction of molecular oxygen"/>
    <property type="evidence" value="ECO:0007669"/>
    <property type="project" value="InterPro"/>
</dbReference>
<sequence>MPQGRTWLQFAEWAKQYGDIIHLSALGTEIVVLSSPKVVSDLLEKRSTIYSDRPTLPMAGELVGYKDALPLCAYGPRYREMRKLLADVISTRSSKVLYPMYLQKVQLFLARIAEDPSALRAHIRWLVGSIVLNISHGRNVKDIDDPLLTLADQATSDFSAATTPGAYFVDVLPILRLVPNWFPGAGFKRKAGEWRQRMKRIRDEEYEVIEQQVKQGTATSSFIANVIENHPERTADQDNIFRWTAVGLYGGGSDTSVSAIESFFLSMSVCPDVQRRAQEELERVVGPNRLPNSGDRPHLPYIEAVIREIYRWNPVAPLSLPHRLTRDDVYKGYHLRAGSIVFANSWAILHDPVIYPDPMDFKPERYLGEQDSGINPDPRAFAFGYGRRACPGERLADDSLFAAVSMTLHLFTISPAKDQNVEPESVDVMYTPEMISHPVHVKCSVKLRSSAVRALLDV</sequence>
<keyword evidence="5 13" id="KW-0349">Heme</keyword>
<dbReference type="Proteomes" id="UP000016930">
    <property type="component" value="Unassembled WGS sequence"/>
</dbReference>
<keyword evidence="8" id="KW-1133">Transmembrane helix</keyword>
<evidence type="ECO:0000256" key="11">
    <source>
        <dbReference type="ARBA" id="ARBA00023033"/>
    </source>
</evidence>
<gene>
    <name evidence="15" type="ORF">CERSUDRAFT_100592</name>
</gene>
<evidence type="ECO:0000256" key="9">
    <source>
        <dbReference type="ARBA" id="ARBA00023002"/>
    </source>
</evidence>
<dbReference type="GO" id="GO:0005506">
    <property type="term" value="F:iron ion binding"/>
    <property type="evidence" value="ECO:0007669"/>
    <property type="project" value="InterPro"/>
</dbReference>
<protein>
    <recommendedName>
        <fullName evidence="17">Cytochrome P450</fullName>
    </recommendedName>
</protein>
<dbReference type="InterPro" id="IPR017972">
    <property type="entry name" value="Cyt_P450_CS"/>
</dbReference>
<dbReference type="InterPro" id="IPR002401">
    <property type="entry name" value="Cyt_P450_E_grp-I"/>
</dbReference>
<dbReference type="EMBL" id="KB445821">
    <property type="protein sequence ID" value="EMD31245.1"/>
    <property type="molecule type" value="Genomic_DNA"/>
</dbReference>
<dbReference type="GO" id="GO:0016020">
    <property type="term" value="C:membrane"/>
    <property type="evidence" value="ECO:0007669"/>
    <property type="project" value="UniProtKB-SubCell"/>
</dbReference>
<dbReference type="PANTHER" id="PTHR46300:SF7">
    <property type="entry name" value="P450, PUTATIVE (EUROFUNG)-RELATED"/>
    <property type="match status" value="1"/>
</dbReference>
<keyword evidence="7 13" id="KW-0479">Metal-binding</keyword>
<evidence type="ECO:0000256" key="6">
    <source>
        <dbReference type="ARBA" id="ARBA00022692"/>
    </source>
</evidence>
<evidence type="ECO:0000256" key="10">
    <source>
        <dbReference type="ARBA" id="ARBA00023004"/>
    </source>
</evidence>
<name>M2QGS6_CERS8</name>
<dbReference type="PANTHER" id="PTHR46300">
    <property type="entry name" value="P450, PUTATIVE (EUROFUNG)-RELATED-RELATED"/>
    <property type="match status" value="1"/>
</dbReference>
<keyword evidence="16" id="KW-1185">Reference proteome</keyword>
<dbReference type="PROSITE" id="PS00086">
    <property type="entry name" value="CYTOCHROME_P450"/>
    <property type="match status" value="1"/>
</dbReference>
<dbReference type="InterPro" id="IPR036396">
    <property type="entry name" value="Cyt_P450_sf"/>
</dbReference>
<keyword evidence="11 14" id="KW-0503">Monooxygenase</keyword>
<evidence type="ECO:0008006" key="17">
    <source>
        <dbReference type="Google" id="ProtNLM"/>
    </source>
</evidence>
<dbReference type="SUPFAM" id="SSF48264">
    <property type="entry name" value="Cytochrome P450"/>
    <property type="match status" value="1"/>
</dbReference>
<evidence type="ECO:0000256" key="4">
    <source>
        <dbReference type="ARBA" id="ARBA00010617"/>
    </source>
</evidence>
<dbReference type="GO" id="GO:0020037">
    <property type="term" value="F:heme binding"/>
    <property type="evidence" value="ECO:0007669"/>
    <property type="project" value="InterPro"/>
</dbReference>
<dbReference type="PRINTS" id="PR00385">
    <property type="entry name" value="P450"/>
</dbReference>
<dbReference type="Gene3D" id="1.10.630.10">
    <property type="entry name" value="Cytochrome P450"/>
    <property type="match status" value="1"/>
</dbReference>
<evidence type="ECO:0000256" key="8">
    <source>
        <dbReference type="ARBA" id="ARBA00022989"/>
    </source>
</evidence>
<evidence type="ECO:0000256" key="13">
    <source>
        <dbReference type="PIRSR" id="PIRSR602401-1"/>
    </source>
</evidence>
<evidence type="ECO:0000256" key="1">
    <source>
        <dbReference type="ARBA" id="ARBA00001971"/>
    </source>
</evidence>
<proteinExistence type="inferred from homology"/>
<keyword evidence="6" id="KW-0812">Transmembrane</keyword>
<keyword evidence="12" id="KW-0472">Membrane</keyword>
<dbReference type="Pfam" id="PF00067">
    <property type="entry name" value="p450"/>
    <property type="match status" value="1"/>
</dbReference>
<comment type="similarity">
    <text evidence="4 14">Belongs to the cytochrome P450 family.</text>
</comment>
<comment type="pathway">
    <text evidence="3">Secondary metabolite biosynthesis.</text>
</comment>
<evidence type="ECO:0000256" key="3">
    <source>
        <dbReference type="ARBA" id="ARBA00005179"/>
    </source>
</evidence>
<accession>M2QGS6</accession>
<evidence type="ECO:0000256" key="5">
    <source>
        <dbReference type="ARBA" id="ARBA00022617"/>
    </source>
</evidence>
<evidence type="ECO:0000256" key="7">
    <source>
        <dbReference type="ARBA" id="ARBA00022723"/>
    </source>
</evidence>
<comment type="cofactor">
    <cofactor evidence="1 13">
        <name>heme</name>
        <dbReference type="ChEBI" id="CHEBI:30413"/>
    </cofactor>
</comment>
<comment type="subcellular location">
    <subcellularLocation>
        <location evidence="2">Membrane</location>
        <topology evidence="2">Single-pass membrane protein</topology>
    </subcellularLocation>
</comment>
<evidence type="ECO:0000256" key="2">
    <source>
        <dbReference type="ARBA" id="ARBA00004167"/>
    </source>
</evidence>
<dbReference type="OrthoDB" id="2789670at2759"/>
<evidence type="ECO:0000313" key="16">
    <source>
        <dbReference type="Proteomes" id="UP000016930"/>
    </source>
</evidence>
<dbReference type="AlphaFoldDB" id="M2QGS6"/>
<dbReference type="GO" id="GO:0004497">
    <property type="term" value="F:monooxygenase activity"/>
    <property type="evidence" value="ECO:0007669"/>
    <property type="project" value="UniProtKB-KW"/>
</dbReference>
<feature type="binding site" description="axial binding residue" evidence="13">
    <location>
        <position position="390"/>
    </location>
    <ligand>
        <name>heme</name>
        <dbReference type="ChEBI" id="CHEBI:30413"/>
    </ligand>
    <ligandPart>
        <name>Fe</name>
        <dbReference type="ChEBI" id="CHEBI:18248"/>
    </ligandPart>
</feature>
<evidence type="ECO:0000256" key="12">
    <source>
        <dbReference type="ARBA" id="ARBA00023136"/>
    </source>
</evidence>
<dbReference type="STRING" id="914234.M2QGS6"/>
<keyword evidence="10 13" id="KW-0408">Iron</keyword>
<reference evidence="15 16" key="1">
    <citation type="journal article" date="2012" name="Proc. Natl. Acad. Sci. U.S.A.">
        <title>Comparative genomics of Ceriporiopsis subvermispora and Phanerochaete chrysosporium provide insight into selective ligninolysis.</title>
        <authorList>
            <person name="Fernandez-Fueyo E."/>
            <person name="Ruiz-Duenas F.J."/>
            <person name="Ferreira P."/>
            <person name="Floudas D."/>
            <person name="Hibbett D.S."/>
            <person name="Canessa P."/>
            <person name="Larrondo L.F."/>
            <person name="James T.Y."/>
            <person name="Seelenfreund D."/>
            <person name="Lobos S."/>
            <person name="Polanco R."/>
            <person name="Tello M."/>
            <person name="Honda Y."/>
            <person name="Watanabe T."/>
            <person name="Watanabe T."/>
            <person name="Ryu J.S."/>
            <person name="Kubicek C.P."/>
            <person name="Schmoll M."/>
            <person name="Gaskell J."/>
            <person name="Hammel K.E."/>
            <person name="St John F.J."/>
            <person name="Vanden Wymelenberg A."/>
            <person name="Sabat G."/>
            <person name="Splinter BonDurant S."/>
            <person name="Syed K."/>
            <person name="Yadav J.S."/>
            <person name="Doddapaneni H."/>
            <person name="Subramanian V."/>
            <person name="Lavin J.L."/>
            <person name="Oguiza J.A."/>
            <person name="Perez G."/>
            <person name="Pisabarro A.G."/>
            <person name="Ramirez L."/>
            <person name="Santoyo F."/>
            <person name="Master E."/>
            <person name="Coutinho P.M."/>
            <person name="Henrissat B."/>
            <person name="Lombard V."/>
            <person name="Magnuson J.K."/>
            <person name="Kuees U."/>
            <person name="Hori C."/>
            <person name="Igarashi K."/>
            <person name="Samejima M."/>
            <person name="Held B.W."/>
            <person name="Barry K.W."/>
            <person name="LaButti K.M."/>
            <person name="Lapidus A."/>
            <person name="Lindquist E.A."/>
            <person name="Lucas S.M."/>
            <person name="Riley R."/>
            <person name="Salamov A.A."/>
            <person name="Hoffmeister D."/>
            <person name="Schwenk D."/>
            <person name="Hadar Y."/>
            <person name="Yarden O."/>
            <person name="de Vries R.P."/>
            <person name="Wiebenga A."/>
            <person name="Stenlid J."/>
            <person name="Eastwood D."/>
            <person name="Grigoriev I.V."/>
            <person name="Berka R.M."/>
            <person name="Blanchette R.A."/>
            <person name="Kersten P."/>
            <person name="Martinez A.T."/>
            <person name="Vicuna R."/>
            <person name="Cullen D."/>
        </authorList>
    </citation>
    <scope>NUCLEOTIDE SEQUENCE [LARGE SCALE GENOMIC DNA]</scope>
    <source>
        <strain evidence="15 16">B</strain>
    </source>
</reference>
<dbReference type="PRINTS" id="PR00463">
    <property type="entry name" value="EP450I"/>
</dbReference>
<dbReference type="CDD" id="cd11065">
    <property type="entry name" value="CYP64-like"/>
    <property type="match status" value="1"/>
</dbReference>
<keyword evidence="9 14" id="KW-0560">Oxidoreductase</keyword>
<dbReference type="InterPro" id="IPR050364">
    <property type="entry name" value="Cytochrome_P450_fung"/>
</dbReference>
<evidence type="ECO:0000256" key="14">
    <source>
        <dbReference type="RuleBase" id="RU000461"/>
    </source>
</evidence>